<evidence type="ECO:0000313" key="3">
    <source>
        <dbReference type="EMBL" id="ART61285.1"/>
    </source>
</evidence>
<dbReference type="KEGG" id="acis:CBP35_20165"/>
<dbReference type="Proteomes" id="UP000194440">
    <property type="component" value="Plasmid pACP4.1"/>
</dbReference>
<organism evidence="3 4">
    <name type="scientific">Acidovorax carolinensis</name>
    <dbReference type="NCBI Taxonomy" id="553814"/>
    <lineage>
        <taxon>Bacteria</taxon>
        <taxon>Pseudomonadati</taxon>
        <taxon>Pseudomonadota</taxon>
        <taxon>Betaproteobacteria</taxon>
        <taxon>Burkholderiales</taxon>
        <taxon>Comamonadaceae</taxon>
        <taxon>Acidovorax</taxon>
    </lineage>
</organism>
<dbReference type="AlphaFoldDB" id="A0A240UJJ3"/>
<evidence type="ECO:0000313" key="4">
    <source>
        <dbReference type="Proteomes" id="UP000194440"/>
    </source>
</evidence>
<sequence length="204" mass="22226">MPAADSSPAANRRKRKVMTAMNEKESRKVALSSTTLTFALPDDFGRGWDYTRVVLHAASHAWAGSYDRSVNENFAHEALQRVTGIDGSSLYVGMNCTATFQVNSISEASAIQSRLQEIVDAFPPRDNRDITVRGSNYFDSVVTEYDAAGEETGCIPFRAYLATRVPLATTTHPALAGEDIPALLAELGNTAKKRVKSASPRPRM</sequence>
<dbReference type="EMBL" id="CP021367">
    <property type="protein sequence ID" value="ART61285.1"/>
    <property type="molecule type" value="Genomic_DNA"/>
</dbReference>
<accession>A0A240UJJ3</accession>
<proteinExistence type="predicted"/>
<keyword evidence="3" id="KW-0614">Plasmid</keyword>
<name>A0A240UJJ3_9BURK</name>
<evidence type="ECO:0000256" key="1">
    <source>
        <dbReference type="SAM" id="MobiDB-lite"/>
    </source>
</evidence>
<dbReference type="KEGG" id="acip:CBP36_18950"/>
<protein>
    <submittedName>
        <fullName evidence="3">Uncharacterized protein</fullName>
    </submittedName>
</protein>
<dbReference type="KEGG" id="acip:CBP36_20185"/>
<gene>
    <name evidence="2" type="ORF">CBP36_18950</name>
    <name evidence="3" type="ORF">CBP36_20185</name>
</gene>
<dbReference type="EMBL" id="CP021367">
    <property type="protein sequence ID" value="ART61059.1"/>
    <property type="molecule type" value="Genomic_DNA"/>
</dbReference>
<feature type="region of interest" description="Disordered" evidence="1">
    <location>
        <begin position="1"/>
        <end position="21"/>
    </location>
</feature>
<reference evidence="3" key="1">
    <citation type="submission" date="2017-05" db="EMBL/GenBank/DDBJ databases">
        <title>Polyphasic characterization of four soil-derived phenanthrene-degrading Acidovorax strains and proposal of Acidovorax phenanthrenivorans sp. nov.</title>
        <authorList>
            <person name="Singleton D.R."/>
            <person name="Lee J."/>
            <person name="Dickey A.N."/>
            <person name="Stroud A."/>
            <person name="Scholl E.H."/>
            <person name="Wright F.A."/>
            <person name="Aitken M.D."/>
        </authorList>
    </citation>
    <scope>NUCLEOTIDE SEQUENCE [LARGE SCALE GENOMIC DNA]</scope>
    <source>
        <strain evidence="3">P4</strain>
        <plasmid evidence="3">pACP4.1</plasmid>
    </source>
</reference>
<geneLocation type="plasmid" evidence="3 4">
    <name>pACP4.1</name>
</geneLocation>
<evidence type="ECO:0000313" key="2">
    <source>
        <dbReference type="EMBL" id="ART61059.1"/>
    </source>
</evidence>
<keyword evidence="4" id="KW-1185">Reference proteome</keyword>